<proteinExistence type="predicted"/>
<protein>
    <submittedName>
        <fullName evidence="6">TetR/AcrR family transcriptional regulator</fullName>
    </submittedName>
</protein>
<sequence length="195" mass="20944">MTQIIAAASALISERGFWGVSVQDVANACGITDAGVLHHVGTKEGLLVAVLEHRDDADLAVLSQMLGIPVSALREGGELSTSLRDFCAALVARNAQQPEIVRLYSVLNAESLDPQHPAHAYFVAREKWATELFASAAAGTSDPARVARQIFAGMDGLQLHWLRTMDFDLVHEWAALAESIIRPFEVSTSTNGHSA</sequence>
<gene>
    <name evidence="6" type="ORF">J4E96_09745</name>
</gene>
<dbReference type="InterPro" id="IPR001647">
    <property type="entry name" value="HTH_TetR"/>
</dbReference>
<evidence type="ECO:0000256" key="1">
    <source>
        <dbReference type="ARBA" id="ARBA00023015"/>
    </source>
</evidence>
<dbReference type="PROSITE" id="PS50977">
    <property type="entry name" value="HTH_TETR_2"/>
    <property type="match status" value="1"/>
</dbReference>
<evidence type="ECO:0000313" key="6">
    <source>
        <dbReference type="EMBL" id="QTE31171.1"/>
    </source>
</evidence>
<keyword evidence="3" id="KW-0804">Transcription</keyword>
<dbReference type="RefSeq" id="WP_227425551.1">
    <property type="nucleotide sequence ID" value="NZ_CP071868.1"/>
</dbReference>
<evidence type="ECO:0000256" key="2">
    <source>
        <dbReference type="ARBA" id="ARBA00023125"/>
    </source>
</evidence>
<keyword evidence="1" id="KW-0805">Transcription regulation</keyword>
<feature type="domain" description="HTH tetR-type" evidence="5">
    <location>
        <begin position="1"/>
        <end position="58"/>
    </location>
</feature>
<dbReference type="PRINTS" id="PR00455">
    <property type="entry name" value="HTHTETR"/>
</dbReference>
<dbReference type="SUPFAM" id="SSF48498">
    <property type="entry name" value="Tetracyclin repressor-like, C-terminal domain"/>
    <property type="match status" value="1"/>
</dbReference>
<dbReference type="Proteomes" id="UP000663937">
    <property type="component" value="Chromosome"/>
</dbReference>
<accession>A0A8A4ZIF6</accession>
<dbReference type="InterPro" id="IPR050109">
    <property type="entry name" value="HTH-type_TetR-like_transc_reg"/>
</dbReference>
<dbReference type="KEGG" id="psic:J4E96_09745"/>
<evidence type="ECO:0000259" key="5">
    <source>
        <dbReference type="PROSITE" id="PS50977"/>
    </source>
</evidence>
<dbReference type="GO" id="GO:0000976">
    <property type="term" value="F:transcription cis-regulatory region binding"/>
    <property type="evidence" value="ECO:0007669"/>
    <property type="project" value="TreeGrafter"/>
</dbReference>
<dbReference type="PANTHER" id="PTHR30055">
    <property type="entry name" value="HTH-TYPE TRANSCRIPTIONAL REGULATOR RUTR"/>
    <property type="match status" value="1"/>
</dbReference>
<dbReference type="Pfam" id="PF00440">
    <property type="entry name" value="TetR_N"/>
    <property type="match status" value="1"/>
</dbReference>
<dbReference type="InterPro" id="IPR036271">
    <property type="entry name" value="Tet_transcr_reg_TetR-rel_C_sf"/>
</dbReference>
<dbReference type="PANTHER" id="PTHR30055:SF234">
    <property type="entry name" value="HTH-TYPE TRANSCRIPTIONAL REGULATOR BETI"/>
    <property type="match status" value="1"/>
</dbReference>
<dbReference type="EMBL" id="CP071868">
    <property type="protein sequence ID" value="QTE31171.1"/>
    <property type="molecule type" value="Genomic_DNA"/>
</dbReference>
<dbReference type="AlphaFoldDB" id="A0A8A4ZIF6"/>
<evidence type="ECO:0000313" key="7">
    <source>
        <dbReference type="Proteomes" id="UP000663937"/>
    </source>
</evidence>
<organism evidence="6 7">
    <name type="scientific">Pengzhenrongella sicca</name>
    <dbReference type="NCBI Taxonomy" id="2819238"/>
    <lineage>
        <taxon>Bacteria</taxon>
        <taxon>Bacillati</taxon>
        <taxon>Actinomycetota</taxon>
        <taxon>Actinomycetes</taxon>
        <taxon>Micrococcales</taxon>
        <taxon>Pengzhenrongella</taxon>
    </lineage>
</organism>
<keyword evidence="2 4" id="KW-0238">DNA-binding</keyword>
<keyword evidence="7" id="KW-1185">Reference proteome</keyword>
<dbReference type="SUPFAM" id="SSF46689">
    <property type="entry name" value="Homeodomain-like"/>
    <property type="match status" value="1"/>
</dbReference>
<name>A0A8A4ZIF6_9MICO</name>
<dbReference type="GO" id="GO:0003700">
    <property type="term" value="F:DNA-binding transcription factor activity"/>
    <property type="evidence" value="ECO:0007669"/>
    <property type="project" value="TreeGrafter"/>
</dbReference>
<reference evidence="6" key="1">
    <citation type="submission" date="2021-03" db="EMBL/GenBank/DDBJ databases">
        <title>Pengzhenrongella sicca gen. nov., sp. nov., a new member of suborder Micrococcineae isolated from High-Arctic tundra soil.</title>
        <authorList>
            <person name="Peng F."/>
        </authorList>
    </citation>
    <scope>NUCLEOTIDE SEQUENCE</scope>
    <source>
        <strain evidence="6">LRZ-2</strain>
    </source>
</reference>
<dbReference type="InterPro" id="IPR009057">
    <property type="entry name" value="Homeodomain-like_sf"/>
</dbReference>
<dbReference type="Gene3D" id="1.10.357.10">
    <property type="entry name" value="Tetracycline Repressor, domain 2"/>
    <property type="match status" value="1"/>
</dbReference>
<feature type="DNA-binding region" description="H-T-H motif" evidence="4">
    <location>
        <begin position="21"/>
        <end position="40"/>
    </location>
</feature>
<evidence type="ECO:0000256" key="3">
    <source>
        <dbReference type="ARBA" id="ARBA00023163"/>
    </source>
</evidence>
<evidence type="ECO:0000256" key="4">
    <source>
        <dbReference type="PROSITE-ProRule" id="PRU00335"/>
    </source>
</evidence>